<dbReference type="GeneID" id="95553397"/>
<reference evidence="2" key="1">
    <citation type="submission" date="2017-04" db="EMBL/GenBank/DDBJ databases">
        <authorList>
            <person name="Varghese N."/>
            <person name="Submissions S."/>
        </authorList>
    </citation>
    <scope>NUCLEOTIDE SEQUENCE [LARGE SCALE GENOMIC DNA]</scope>
    <source>
        <strain evidence="2">Ballard 720</strain>
    </source>
</reference>
<dbReference type="RefSeq" id="WP_085228813.1">
    <property type="nucleotide sequence ID" value="NZ_BSQD01000007.1"/>
</dbReference>
<keyword evidence="2" id="KW-1185">Reference proteome</keyword>
<evidence type="ECO:0000313" key="2">
    <source>
        <dbReference type="Proteomes" id="UP000192911"/>
    </source>
</evidence>
<dbReference type="STRING" id="28094.SAMN06295900_11079"/>
<gene>
    <name evidence="1" type="ORF">SAMN06295900_11079</name>
</gene>
<organism evidence="1 2">
    <name type="scientific">Trinickia caryophylli</name>
    <name type="common">Paraburkholderia caryophylli</name>
    <dbReference type="NCBI Taxonomy" id="28094"/>
    <lineage>
        <taxon>Bacteria</taxon>
        <taxon>Pseudomonadati</taxon>
        <taxon>Pseudomonadota</taxon>
        <taxon>Betaproteobacteria</taxon>
        <taxon>Burkholderiales</taxon>
        <taxon>Burkholderiaceae</taxon>
        <taxon>Trinickia</taxon>
    </lineage>
</organism>
<dbReference type="OrthoDB" id="9031885at2"/>
<proteinExistence type="predicted"/>
<dbReference type="AlphaFoldDB" id="A0A1X7FNJ6"/>
<name>A0A1X7FNJ6_TRICW</name>
<protein>
    <submittedName>
        <fullName evidence="1">Uncharacterized protein</fullName>
    </submittedName>
</protein>
<accession>A0A1X7FNJ6</accession>
<dbReference type="Proteomes" id="UP000192911">
    <property type="component" value="Unassembled WGS sequence"/>
</dbReference>
<sequence>MTMNPATRRGERGDVASCALPAQVPAPALTLPIGKVRALSIEHHTALAILRAGRGSADAAACLLRTVSLAYLIEKLERARARPRPYRKAEILLERCVVEAEHSGKWCLPEEYVPPVAQILAVHDAQLARVPPPVYAEAWERFARVVAGNHGSPIPGR</sequence>
<evidence type="ECO:0000313" key="1">
    <source>
        <dbReference type="EMBL" id="SMF55692.1"/>
    </source>
</evidence>
<dbReference type="EMBL" id="FXAH01000010">
    <property type="protein sequence ID" value="SMF55692.1"/>
    <property type="molecule type" value="Genomic_DNA"/>
</dbReference>